<organism evidence="1 2">
    <name type="scientific">Araneus ventricosus</name>
    <name type="common">Orbweaver spider</name>
    <name type="synonym">Epeira ventricosa</name>
    <dbReference type="NCBI Taxonomy" id="182803"/>
    <lineage>
        <taxon>Eukaryota</taxon>
        <taxon>Metazoa</taxon>
        <taxon>Ecdysozoa</taxon>
        <taxon>Arthropoda</taxon>
        <taxon>Chelicerata</taxon>
        <taxon>Arachnida</taxon>
        <taxon>Araneae</taxon>
        <taxon>Araneomorphae</taxon>
        <taxon>Entelegynae</taxon>
        <taxon>Araneoidea</taxon>
        <taxon>Araneidae</taxon>
        <taxon>Araneus</taxon>
    </lineage>
</organism>
<evidence type="ECO:0000313" key="2">
    <source>
        <dbReference type="Proteomes" id="UP000499080"/>
    </source>
</evidence>
<protein>
    <submittedName>
        <fullName evidence="1">Uncharacterized protein</fullName>
    </submittedName>
</protein>
<dbReference type="EMBL" id="BGPR01282972">
    <property type="protein sequence ID" value="GBN28344.1"/>
    <property type="molecule type" value="Genomic_DNA"/>
</dbReference>
<dbReference type="AlphaFoldDB" id="A0A4Y2MPU0"/>
<reference evidence="1 2" key="1">
    <citation type="journal article" date="2019" name="Sci. Rep.">
        <title>Orb-weaving spider Araneus ventricosus genome elucidates the spidroin gene catalogue.</title>
        <authorList>
            <person name="Kono N."/>
            <person name="Nakamura H."/>
            <person name="Ohtoshi R."/>
            <person name="Moran D.A.P."/>
            <person name="Shinohara A."/>
            <person name="Yoshida Y."/>
            <person name="Fujiwara M."/>
            <person name="Mori M."/>
            <person name="Tomita M."/>
            <person name="Arakawa K."/>
        </authorList>
    </citation>
    <scope>NUCLEOTIDE SEQUENCE [LARGE SCALE GENOMIC DNA]</scope>
</reference>
<sequence length="38" mass="4216">MAAPHGLGWPYGKSGPESKTTSAHHCLHQFWRLGTVLR</sequence>
<gene>
    <name evidence="1" type="ORF">AVEN_158742_1</name>
</gene>
<accession>A0A4Y2MPU0</accession>
<dbReference type="Proteomes" id="UP000499080">
    <property type="component" value="Unassembled WGS sequence"/>
</dbReference>
<name>A0A4Y2MPU0_ARAVE</name>
<evidence type="ECO:0000313" key="1">
    <source>
        <dbReference type="EMBL" id="GBN28344.1"/>
    </source>
</evidence>
<comment type="caution">
    <text evidence="1">The sequence shown here is derived from an EMBL/GenBank/DDBJ whole genome shotgun (WGS) entry which is preliminary data.</text>
</comment>
<feature type="non-terminal residue" evidence="1">
    <location>
        <position position="38"/>
    </location>
</feature>
<keyword evidence="2" id="KW-1185">Reference proteome</keyword>
<proteinExistence type="predicted"/>